<organism evidence="2 3">
    <name type="scientific">Tieghemostelium lacteum</name>
    <name type="common">Slime mold</name>
    <name type="synonym">Dictyostelium lacteum</name>
    <dbReference type="NCBI Taxonomy" id="361077"/>
    <lineage>
        <taxon>Eukaryota</taxon>
        <taxon>Amoebozoa</taxon>
        <taxon>Evosea</taxon>
        <taxon>Eumycetozoa</taxon>
        <taxon>Dictyostelia</taxon>
        <taxon>Dictyosteliales</taxon>
        <taxon>Raperosteliaceae</taxon>
        <taxon>Tieghemostelium</taxon>
    </lineage>
</organism>
<dbReference type="InParanoid" id="A0A152A481"/>
<keyword evidence="1" id="KW-0732">Signal</keyword>
<keyword evidence="3" id="KW-1185">Reference proteome</keyword>
<dbReference type="Proteomes" id="UP000076078">
    <property type="component" value="Unassembled WGS sequence"/>
</dbReference>
<dbReference type="AlphaFoldDB" id="A0A152A481"/>
<dbReference type="OMA" id="EESHDNM"/>
<evidence type="ECO:0000313" key="3">
    <source>
        <dbReference type="Proteomes" id="UP000076078"/>
    </source>
</evidence>
<dbReference type="PROSITE" id="PS51257">
    <property type="entry name" value="PROKAR_LIPOPROTEIN"/>
    <property type="match status" value="1"/>
</dbReference>
<comment type="caution">
    <text evidence="2">The sequence shown here is derived from an EMBL/GenBank/DDBJ whole genome shotgun (WGS) entry which is preliminary data.</text>
</comment>
<gene>
    <name evidence="2" type="ORF">DLAC_02158</name>
</gene>
<reference evidence="2 3" key="1">
    <citation type="submission" date="2015-12" db="EMBL/GenBank/DDBJ databases">
        <title>Dictyostelia acquired genes for synthesis and detection of signals that induce cell-type specialization by lateral gene transfer from prokaryotes.</title>
        <authorList>
            <person name="Gloeckner G."/>
            <person name="Schaap P."/>
        </authorList>
    </citation>
    <scope>NUCLEOTIDE SEQUENCE [LARGE SCALE GENOMIC DNA]</scope>
    <source>
        <strain evidence="2 3">TK</strain>
    </source>
</reference>
<feature type="chain" id="PRO_5007593691" description="Lipoprotein" evidence="1">
    <location>
        <begin position="18"/>
        <end position="144"/>
    </location>
</feature>
<evidence type="ECO:0000313" key="2">
    <source>
        <dbReference type="EMBL" id="KYR01063.1"/>
    </source>
</evidence>
<accession>A0A152A481</accession>
<evidence type="ECO:0008006" key="4">
    <source>
        <dbReference type="Google" id="ProtNLM"/>
    </source>
</evidence>
<proteinExistence type="predicted"/>
<dbReference type="FunCoup" id="A0A152A481">
    <property type="interactions" value="74"/>
</dbReference>
<evidence type="ECO:0000256" key="1">
    <source>
        <dbReference type="SAM" id="SignalP"/>
    </source>
</evidence>
<sequence>MKLYLTLFALFITLVSCQTQIQTGYWDRNLNSPCGQLVHANVSYSYNDGGYTVTSSYGSMLLQNLTFDYSNEFFTAQGALYSLTNGQFLGFTDVKGFTSSTYYFQAAYAPSTEYNYPGGTDYYTFTQAPCTPDLNPHQTVHKGL</sequence>
<feature type="signal peptide" evidence="1">
    <location>
        <begin position="1"/>
        <end position="17"/>
    </location>
</feature>
<protein>
    <recommendedName>
        <fullName evidence="4">Lipoprotein</fullName>
    </recommendedName>
</protein>
<dbReference type="EMBL" id="LODT01000011">
    <property type="protein sequence ID" value="KYR01063.1"/>
    <property type="molecule type" value="Genomic_DNA"/>
</dbReference>
<name>A0A152A481_TIELA</name>